<evidence type="ECO:0000256" key="1">
    <source>
        <dbReference type="ARBA" id="ARBA00004141"/>
    </source>
</evidence>
<keyword evidence="3 5" id="KW-1133">Transmembrane helix</keyword>
<comment type="caution">
    <text evidence="6">The sequence shown here is derived from an EMBL/GenBank/DDBJ whole genome shotgun (WGS) entry which is preliminary data.</text>
</comment>
<dbReference type="OrthoDB" id="13409at2"/>
<feature type="transmembrane region" description="Helical" evidence="5">
    <location>
        <begin position="213"/>
        <end position="235"/>
    </location>
</feature>
<feature type="transmembrane region" description="Helical" evidence="5">
    <location>
        <begin position="80"/>
        <end position="102"/>
    </location>
</feature>
<dbReference type="Proteomes" id="UP000267841">
    <property type="component" value="Unassembled WGS sequence"/>
</dbReference>
<name>A0A497XTD3_9AQUI</name>
<feature type="transmembrane region" description="Helical" evidence="5">
    <location>
        <begin position="152"/>
        <end position="173"/>
    </location>
</feature>
<sequence>MLSELFGVEINPLLALLWSFFVGLVFSTVGAAGGILAGVGHISIFGIPQANSIKLMNQLLILTSTLISVPSYWKQRRVIFILGFLLGIGSIIGAFVGSTLSYKFLPDLKSYKPIFGLFTLVVAFKVFYDVFSKGKDIRDVEKRIEEKGRSDLRTRGVSLFRVELAFLGASYTFNPITPIVAGFVVAVISSALGVGGGFLLVPFMVSVMGLPMFLVPGTSALSILVTMTVSAGNYLNLGAKIDLQLLVIEVLGVMTGSLLGPHLSRVLKERKLRLALGILLLYIGFGYTLGAWIERTFGIRLL</sequence>
<evidence type="ECO:0000256" key="2">
    <source>
        <dbReference type="ARBA" id="ARBA00022692"/>
    </source>
</evidence>
<dbReference type="PANTHER" id="PTHR43701">
    <property type="entry name" value="MEMBRANE TRANSPORTER PROTEIN MJ0441-RELATED"/>
    <property type="match status" value="1"/>
</dbReference>
<dbReference type="InterPro" id="IPR002781">
    <property type="entry name" value="TM_pro_TauE-like"/>
</dbReference>
<evidence type="ECO:0000256" key="3">
    <source>
        <dbReference type="ARBA" id="ARBA00022989"/>
    </source>
</evidence>
<evidence type="ECO:0000256" key="5">
    <source>
        <dbReference type="RuleBase" id="RU363041"/>
    </source>
</evidence>
<gene>
    <name evidence="6" type="ORF">BCF55_1649</name>
</gene>
<dbReference type="InterPro" id="IPR051598">
    <property type="entry name" value="TSUP/Inactive_protease-like"/>
</dbReference>
<feature type="transmembrane region" description="Helical" evidence="5">
    <location>
        <begin position="12"/>
        <end position="35"/>
    </location>
</feature>
<protein>
    <recommendedName>
        <fullName evidence="5">Probable membrane transporter protein</fullName>
    </recommendedName>
</protein>
<evidence type="ECO:0000313" key="7">
    <source>
        <dbReference type="Proteomes" id="UP000267841"/>
    </source>
</evidence>
<accession>A0A497XTD3</accession>
<feature type="transmembrane region" description="Helical" evidence="5">
    <location>
        <begin position="272"/>
        <end position="293"/>
    </location>
</feature>
<keyword evidence="2 5" id="KW-0812">Transmembrane</keyword>
<keyword evidence="4 5" id="KW-0472">Membrane</keyword>
<feature type="transmembrane region" description="Helical" evidence="5">
    <location>
        <begin position="179"/>
        <end position="201"/>
    </location>
</feature>
<proteinExistence type="inferred from homology"/>
<dbReference type="GO" id="GO:0005886">
    <property type="term" value="C:plasma membrane"/>
    <property type="evidence" value="ECO:0007669"/>
    <property type="project" value="UniProtKB-SubCell"/>
</dbReference>
<dbReference type="RefSeq" id="WP_121013185.1">
    <property type="nucleotide sequence ID" value="NZ_RCCJ01000001.1"/>
</dbReference>
<evidence type="ECO:0000313" key="6">
    <source>
        <dbReference type="EMBL" id="RLJ71349.1"/>
    </source>
</evidence>
<reference evidence="6 7" key="1">
    <citation type="submission" date="2018-10" db="EMBL/GenBank/DDBJ databases">
        <title>Genomic Encyclopedia of Archaeal and Bacterial Type Strains, Phase II (KMG-II): from individual species to whole genera.</title>
        <authorList>
            <person name="Goeker M."/>
        </authorList>
    </citation>
    <scope>NUCLEOTIDE SEQUENCE [LARGE SCALE GENOMIC DNA]</scope>
    <source>
        <strain evidence="6 7">DSM 16510</strain>
    </source>
</reference>
<comment type="similarity">
    <text evidence="5">Belongs to the 4-toluene sulfonate uptake permease (TSUP) (TC 2.A.102) family.</text>
</comment>
<keyword evidence="5" id="KW-1003">Cell membrane</keyword>
<feature type="transmembrane region" description="Helical" evidence="5">
    <location>
        <begin position="241"/>
        <end position="260"/>
    </location>
</feature>
<organism evidence="6 7">
    <name type="scientific">Hydrogenivirga caldilitoris</name>
    <dbReference type="NCBI Taxonomy" id="246264"/>
    <lineage>
        <taxon>Bacteria</taxon>
        <taxon>Pseudomonadati</taxon>
        <taxon>Aquificota</taxon>
        <taxon>Aquificia</taxon>
        <taxon>Aquificales</taxon>
        <taxon>Aquificaceae</taxon>
        <taxon>Hydrogenivirga</taxon>
    </lineage>
</organism>
<dbReference type="Pfam" id="PF01925">
    <property type="entry name" value="TauE"/>
    <property type="match status" value="1"/>
</dbReference>
<keyword evidence="7" id="KW-1185">Reference proteome</keyword>
<feature type="transmembrane region" description="Helical" evidence="5">
    <location>
        <begin position="114"/>
        <end position="131"/>
    </location>
</feature>
<evidence type="ECO:0000256" key="4">
    <source>
        <dbReference type="ARBA" id="ARBA00023136"/>
    </source>
</evidence>
<comment type="subcellular location">
    <subcellularLocation>
        <location evidence="5">Cell membrane</location>
        <topology evidence="5">Multi-pass membrane protein</topology>
    </subcellularLocation>
    <subcellularLocation>
        <location evidence="1">Membrane</location>
        <topology evidence="1">Multi-pass membrane protein</topology>
    </subcellularLocation>
</comment>
<dbReference type="AlphaFoldDB" id="A0A497XTD3"/>
<dbReference type="EMBL" id="RCCJ01000001">
    <property type="protein sequence ID" value="RLJ71349.1"/>
    <property type="molecule type" value="Genomic_DNA"/>
</dbReference>
<dbReference type="PANTHER" id="PTHR43701:SF2">
    <property type="entry name" value="MEMBRANE TRANSPORTER PROTEIN YJNA-RELATED"/>
    <property type="match status" value="1"/>
</dbReference>